<evidence type="ECO:0008006" key="5">
    <source>
        <dbReference type="Google" id="ProtNLM"/>
    </source>
</evidence>
<keyword evidence="4" id="KW-1185">Reference proteome</keyword>
<evidence type="ECO:0000313" key="3">
    <source>
        <dbReference type="EMBL" id="QNH95657.1"/>
    </source>
</evidence>
<dbReference type="KEGG" id="cans:GP473_02250"/>
<feature type="region of interest" description="Disordered" evidence="1">
    <location>
        <begin position="30"/>
        <end position="103"/>
    </location>
</feature>
<keyword evidence="2" id="KW-0732">Signal</keyword>
<organism evidence="3 4">
    <name type="scientific">Corynebacterium anserum</name>
    <dbReference type="NCBI Taxonomy" id="2684406"/>
    <lineage>
        <taxon>Bacteria</taxon>
        <taxon>Bacillati</taxon>
        <taxon>Actinomycetota</taxon>
        <taxon>Actinomycetes</taxon>
        <taxon>Mycobacteriales</taxon>
        <taxon>Corynebacteriaceae</taxon>
        <taxon>Corynebacterium</taxon>
    </lineage>
</organism>
<sequence>MRIFPKRAKTASVLAVTPFLLVGLAACGENSNESSTTEASTVTVTESVSESATAAGSSSSSSSSSGSAAADSGKAPTIKVDGNTVDNSAFTPVRCKQDQDDGHPLIEYEAGKDRSGNELDIDIFTDIKTLDSLDFDLNNEEWEVDDADKANATVTEHNGEYTVKATVTKDEHGSNQKKNIEVTLSCKA</sequence>
<dbReference type="Proteomes" id="UP000515275">
    <property type="component" value="Chromosome"/>
</dbReference>
<dbReference type="EMBL" id="CP046883">
    <property type="protein sequence ID" value="QNH95657.1"/>
    <property type="molecule type" value="Genomic_DNA"/>
</dbReference>
<dbReference type="PROSITE" id="PS51257">
    <property type="entry name" value="PROKAR_LIPOPROTEIN"/>
    <property type="match status" value="1"/>
</dbReference>
<proteinExistence type="predicted"/>
<dbReference type="AlphaFoldDB" id="A0A7G7YMD7"/>
<evidence type="ECO:0000313" key="4">
    <source>
        <dbReference type="Proteomes" id="UP000515275"/>
    </source>
</evidence>
<feature type="signal peptide" evidence="2">
    <location>
        <begin position="1"/>
        <end position="25"/>
    </location>
</feature>
<protein>
    <recommendedName>
        <fullName evidence="5">Lipoprotein</fullName>
    </recommendedName>
</protein>
<evidence type="ECO:0000256" key="1">
    <source>
        <dbReference type="SAM" id="MobiDB-lite"/>
    </source>
</evidence>
<reference evidence="3 4" key="1">
    <citation type="submission" date="2019-12" db="EMBL/GenBank/DDBJ databases">
        <title>Corynebacterium sp. nov., isolated from feces of the Anser Albifrons in China.</title>
        <authorList>
            <person name="Liu Q."/>
        </authorList>
    </citation>
    <scope>NUCLEOTIDE SEQUENCE [LARGE SCALE GENOMIC DNA]</scope>
    <source>
        <strain evidence="3 4">23H37-10</strain>
    </source>
</reference>
<gene>
    <name evidence="3" type="ORF">GP473_02250</name>
</gene>
<evidence type="ECO:0000256" key="2">
    <source>
        <dbReference type="SAM" id="SignalP"/>
    </source>
</evidence>
<name>A0A7G7YMD7_9CORY</name>
<feature type="chain" id="PRO_5039041040" description="Lipoprotein" evidence="2">
    <location>
        <begin position="26"/>
        <end position="188"/>
    </location>
</feature>
<dbReference type="RefSeq" id="WP_186277064.1">
    <property type="nucleotide sequence ID" value="NZ_CP046883.1"/>
</dbReference>
<feature type="compositionally biased region" description="Low complexity" evidence="1">
    <location>
        <begin position="30"/>
        <end position="70"/>
    </location>
</feature>
<accession>A0A7G7YMD7</accession>